<dbReference type="AlphaFoldDB" id="A0A1J4JN58"/>
<dbReference type="GeneID" id="94828833"/>
<proteinExistence type="inferred from homology"/>
<evidence type="ECO:0000313" key="7">
    <source>
        <dbReference type="Proteomes" id="UP000179807"/>
    </source>
</evidence>
<dbReference type="FunFam" id="3.30.1230.20:FF:000001">
    <property type="entry name" value="40S ribosomal protein S21"/>
    <property type="match status" value="1"/>
</dbReference>
<dbReference type="VEuPathDB" id="TrichDB:TRFO_31913"/>
<dbReference type="Pfam" id="PF01249">
    <property type="entry name" value="Ribosomal_S21e"/>
    <property type="match status" value="1"/>
</dbReference>
<keyword evidence="2 4" id="KW-0689">Ribosomal protein</keyword>
<dbReference type="GO" id="GO:0006412">
    <property type="term" value="P:translation"/>
    <property type="evidence" value="ECO:0007669"/>
    <property type="project" value="InterPro"/>
</dbReference>
<evidence type="ECO:0000256" key="2">
    <source>
        <dbReference type="ARBA" id="ARBA00022980"/>
    </source>
</evidence>
<dbReference type="InterPro" id="IPR038579">
    <property type="entry name" value="Ribosomal_eS21_sf"/>
</dbReference>
<dbReference type="Proteomes" id="UP000179807">
    <property type="component" value="Unassembled WGS sequence"/>
</dbReference>
<protein>
    <recommendedName>
        <fullName evidence="4">40S ribosomal protein S21</fullName>
    </recommendedName>
</protein>
<accession>A0A1J4JN58</accession>
<comment type="similarity">
    <text evidence="1 4">Belongs to the eukaryotic ribosomal protein eS21 family.</text>
</comment>
<name>A0A1J4JN58_9EUKA</name>
<dbReference type="RefSeq" id="XP_068354423.1">
    <property type="nucleotide sequence ID" value="XM_068508202.1"/>
</dbReference>
<comment type="caution">
    <text evidence="5">The sequence shown here is derived from an EMBL/GenBank/DDBJ whole genome shotgun (WGS) entry which is preliminary data.</text>
</comment>
<sequence length="88" mass="9841">MQNEAGELVDVLVPRKCDATNRLIAPHDHASCQFRIAKVNEEGLPTGEFETVAFCGYVRTLGESDNALNRIATERGLLENVYRVNQHK</sequence>
<dbReference type="InterPro" id="IPR001931">
    <property type="entry name" value="Ribosomal_eS21"/>
</dbReference>
<dbReference type="GO" id="GO:0003735">
    <property type="term" value="F:structural constituent of ribosome"/>
    <property type="evidence" value="ECO:0007669"/>
    <property type="project" value="InterPro"/>
</dbReference>
<dbReference type="EMBL" id="MLAK01000918">
    <property type="protein sequence ID" value="OHT01287.1"/>
    <property type="molecule type" value="Genomic_DNA"/>
</dbReference>
<keyword evidence="3 4" id="KW-0687">Ribonucleoprotein</keyword>
<evidence type="ECO:0000256" key="3">
    <source>
        <dbReference type="ARBA" id="ARBA00023274"/>
    </source>
</evidence>
<reference evidence="7" key="1">
    <citation type="submission" date="2016-10" db="EMBL/GenBank/DDBJ databases">
        <authorList>
            <person name="Benchimol M."/>
            <person name="Almeida L.G."/>
            <person name="Vasconcelos A.T."/>
            <person name="Perreira-Neves A."/>
            <person name="Rosa I.A."/>
            <person name="Tasca T."/>
            <person name="Bogo M.R."/>
            <person name="de Souza W."/>
        </authorList>
    </citation>
    <scope>NUCLEOTIDE SEQUENCE [LARGE SCALE GENOMIC DNA]</scope>
    <source>
        <strain evidence="7">K</strain>
    </source>
</reference>
<dbReference type="OrthoDB" id="278325at2759"/>
<dbReference type="PIRSF" id="PIRSF002148">
    <property type="entry name" value="Ribosomal_S21e"/>
    <property type="match status" value="1"/>
</dbReference>
<dbReference type="GO" id="GO:0022626">
    <property type="term" value="C:cytosolic ribosome"/>
    <property type="evidence" value="ECO:0007669"/>
    <property type="project" value="UniProtKB-ARBA"/>
</dbReference>
<dbReference type="VEuPathDB" id="TrichDB:TRFO_08168"/>
<evidence type="ECO:0000256" key="1">
    <source>
        <dbReference type="ARBA" id="ARBA00010228"/>
    </source>
</evidence>
<organism evidence="5 7">
    <name type="scientific">Tritrichomonas foetus</name>
    <dbReference type="NCBI Taxonomy" id="1144522"/>
    <lineage>
        <taxon>Eukaryota</taxon>
        <taxon>Metamonada</taxon>
        <taxon>Parabasalia</taxon>
        <taxon>Tritrichomonadida</taxon>
        <taxon>Tritrichomonadidae</taxon>
        <taxon>Tritrichomonas</taxon>
    </lineage>
</organism>
<evidence type="ECO:0000313" key="6">
    <source>
        <dbReference type="EMBL" id="OHT01287.1"/>
    </source>
</evidence>
<dbReference type="GO" id="GO:1990904">
    <property type="term" value="C:ribonucleoprotein complex"/>
    <property type="evidence" value="ECO:0007669"/>
    <property type="project" value="UniProtKB-KW"/>
</dbReference>
<dbReference type="RefSeq" id="XP_068353008.1">
    <property type="nucleotide sequence ID" value="XM_068494129.1"/>
</dbReference>
<reference evidence="5" key="2">
    <citation type="submission" date="2016-10" db="EMBL/GenBank/DDBJ databases">
        <authorList>
            <person name="de Groot N.N."/>
        </authorList>
    </citation>
    <scope>NUCLEOTIDE SEQUENCE [LARGE SCALE GENOMIC DNA]</scope>
    <source>
        <strain evidence="5">K</strain>
    </source>
</reference>
<gene>
    <name evidence="5" type="primary">rps21</name>
    <name evidence="5" type="ORF">TRFO_08168</name>
    <name evidence="6" type="ORF">TRFO_31913</name>
</gene>
<evidence type="ECO:0000256" key="4">
    <source>
        <dbReference type="PIRNR" id="PIRNR002148"/>
    </source>
</evidence>
<evidence type="ECO:0000313" key="5">
    <source>
        <dbReference type="EMBL" id="OHS99871.1"/>
    </source>
</evidence>
<dbReference type="Gene3D" id="3.30.1230.20">
    <property type="match status" value="1"/>
</dbReference>
<keyword evidence="7" id="KW-1185">Reference proteome</keyword>
<dbReference type="EMBL" id="MLAK01000982">
    <property type="protein sequence ID" value="OHS99871.1"/>
    <property type="molecule type" value="Genomic_DNA"/>
</dbReference>
<dbReference type="PANTHER" id="PTHR10442">
    <property type="entry name" value="40S RIBOSOMAL PROTEIN S21"/>
    <property type="match status" value="1"/>
</dbReference>
<dbReference type="GeneID" id="94842906"/>